<comment type="caution">
    <text evidence="1">The sequence shown here is derived from an EMBL/GenBank/DDBJ whole genome shotgun (WGS) entry which is preliminary data.</text>
</comment>
<sequence>MAAKIVGTALLARIFTLTRRQLLEIGWFARSYAAITRFKSAVFYRLHAHPAYQRLHAALASLRRRSRQVRRGLAYHVRSRWRAVMRRSQRRGRMSCF</sequence>
<proteinExistence type="predicted"/>
<dbReference type="AlphaFoldDB" id="A0A645IRL4"/>
<name>A0A645IRL4_9ZZZZ</name>
<reference evidence="1" key="1">
    <citation type="submission" date="2019-08" db="EMBL/GenBank/DDBJ databases">
        <authorList>
            <person name="Kucharzyk K."/>
            <person name="Murdoch R.W."/>
            <person name="Higgins S."/>
            <person name="Loffler F."/>
        </authorList>
    </citation>
    <scope>NUCLEOTIDE SEQUENCE</scope>
</reference>
<evidence type="ECO:0000313" key="1">
    <source>
        <dbReference type="EMBL" id="MPN54008.1"/>
    </source>
</evidence>
<protein>
    <submittedName>
        <fullName evidence="1">Uncharacterized protein</fullName>
    </submittedName>
</protein>
<dbReference type="EMBL" id="VSSQ01121784">
    <property type="protein sequence ID" value="MPN54008.1"/>
    <property type="molecule type" value="Genomic_DNA"/>
</dbReference>
<gene>
    <name evidence="1" type="ORF">SDC9_201677</name>
</gene>
<organism evidence="1">
    <name type="scientific">bioreactor metagenome</name>
    <dbReference type="NCBI Taxonomy" id="1076179"/>
    <lineage>
        <taxon>unclassified sequences</taxon>
        <taxon>metagenomes</taxon>
        <taxon>ecological metagenomes</taxon>
    </lineage>
</organism>
<accession>A0A645IRL4</accession>